<reference evidence="6" key="1">
    <citation type="submission" date="2025-08" db="UniProtKB">
        <authorList>
            <consortium name="RefSeq"/>
        </authorList>
    </citation>
    <scope>IDENTIFICATION</scope>
</reference>
<dbReference type="RefSeq" id="XP_014011662.1">
    <property type="nucleotide sequence ID" value="XM_014156187.2"/>
</dbReference>
<dbReference type="SMART" id="SM00875">
    <property type="entry name" value="BACK"/>
    <property type="match status" value="1"/>
</dbReference>
<dbReference type="Gene3D" id="1.25.40.420">
    <property type="match status" value="1"/>
</dbReference>
<dbReference type="SMART" id="SM00612">
    <property type="entry name" value="Kelch"/>
    <property type="match status" value="5"/>
</dbReference>
<dbReference type="InterPro" id="IPR011705">
    <property type="entry name" value="BACK"/>
</dbReference>
<proteinExistence type="predicted"/>
<feature type="domain" description="BTB" evidence="4">
    <location>
        <begin position="132"/>
        <end position="211"/>
    </location>
</feature>
<dbReference type="InterPro" id="IPR000210">
    <property type="entry name" value="BTB/POZ_dom"/>
</dbReference>
<feature type="region of interest" description="Disordered" evidence="3">
    <location>
        <begin position="24"/>
        <end position="84"/>
    </location>
</feature>
<keyword evidence="1" id="KW-0880">Kelch repeat</keyword>
<organism evidence="5 6">
    <name type="scientific">Salmo salar</name>
    <name type="common">Atlantic salmon</name>
    <dbReference type="NCBI Taxonomy" id="8030"/>
    <lineage>
        <taxon>Eukaryota</taxon>
        <taxon>Metazoa</taxon>
        <taxon>Chordata</taxon>
        <taxon>Craniata</taxon>
        <taxon>Vertebrata</taxon>
        <taxon>Euteleostomi</taxon>
        <taxon>Actinopterygii</taxon>
        <taxon>Neopterygii</taxon>
        <taxon>Teleostei</taxon>
        <taxon>Protacanthopterygii</taxon>
        <taxon>Salmoniformes</taxon>
        <taxon>Salmonidae</taxon>
        <taxon>Salmoninae</taxon>
        <taxon>Salmo</taxon>
    </lineage>
</organism>
<dbReference type="Pfam" id="PF21536">
    <property type="entry name" value="BTB_KLHL33"/>
    <property type="match status" value="1"/>
</dbReference>
<accession>A0A1S3N8B8</accession>
<feature type="compositionally biased region" description="Basic and acidic residues" evidence="3">
    <location>
        <begin position="59"/>
        <end position="76"/>
    </location>
</feature>
<evidence type="ECO:0000313" key="6">
    <source>
        <dbReference type="RefSeq" id="XP_014011662.1"/>
    </source>
</evidence>
<dbReference type="KEGG" id="sasa:106577826"/>
<feature type="domain" description="BTB" evidence="4">
    <location>
        <begin position="276"/>
        <end position="343"/>
    </location>
</feature>
<dbReference type="Gene3D" id="2.120.10.80">
    <property type="entry name" value="Kelch-type beta propeller"/>
    <property type="match status" value="2"/>
</dbReference>
<evidence type="ECO:0000256" key="3">
    <source>
        <dbReference type="SAM" id="MobiDB-lite"/>
    </source>
</evidence>
<dbReference type="InterPro" id="IPR006652">
    <property type="entry name" value="Kelch_1"/>
</dbReference>
<dbReference type="SMART" id="SM00225">
    <property type="entry name" value="BTB"/>
    <property type="match status" value="2"/>
</dbReference>
<sequence>MALSGPCFQRGLEALWRQDEEFRGDKHNIDRDGEECAGEVKEKDCGDQVNTEEEDKDDEAFRREENSQIHLKRESTEKEEDELQEVKEEWTVVGGQKGGIEDVDSIRVYGRDSYTREMFQTLQQLRDSSLLTDLTLSTEDGQRLHVHSPVLAAVSSLVHQRLQERDEENERREVDMYIQTEISISLGPEVGCVGLAGVLEFAYTGALGALNRHTLAQIQTAATILGAPRVLELCSEEEEKMKKGVEKRAEEKISAEEQMKVSLQSIRQLWTKRVGCDVELEVGGASFHVHRVLLSASSDYFRGMFTSGMKESQQACVALPFLEASELEALIGYSYSGSLPLSWGRVFEITCIAFQLQFQPALLLCLDFLKQEMDAHSCLDVASFAEAYGITELLEVANDFVLRHFQNVAATPKFQDLPVKKLRKYLKSNSLFVPSELVVFKAVVVWIEACPSERLKLTKELMKNVHFPLMTFKEFSEVKTAKLWTECNIKRLYQTMLEDFRSFHIASETLCRVYLPKDSLVLVGGDQISADFIRRSPSRELWFGNSLRNYTGIVKTVEWRLLGEMPKPPRLSHELAVVAGKLYVLGGQSYKGMLGVLNSVYRYDPLQNRWERLANLQEKRCNFSVVVLDEMIYAIGGYIDPETNLDSVERYCPNTDSWSFAQPLDMTLSCHAATLLDGEVFISGGFDCRCHCLVSMFLYHPERGTTYLAEMSQPRAHHCMETLNNHLYVAGGVTVDENMTSIDQLACEVYDPVSDSWSALTPLAVSHVGAASVVLEGKIYVLGGYCQERYRETRLVHRYDPTIQLWENIGEIPGPNTDIRACLLHLPKHLRQ</sequence>
<dbReference type="AlphaFoldDB" id="A0A1S3N8B8"/>
<dbReference type="InterPro" id="IPR056737">
    <property type="entry name" value="Beta-prop_ATRN-MKLN-like"/>
</dbReference>
<dbReference type="Pfam" id="PF00651">
    <property type="entry name" value="BTB"/>
    <property type="match status" value="1"/>
</dbReference>
<name>A0A1S3N8B8_SALSA</name>
<evidence type="ECO:0000256" key="2">
    <source>
        <dbReference type="ARBA" id="ARBA00022737"/>
    </source>
</evidence>
<dbReference type="PROSITE" id="PS50097">
    <property type="entry name" value="BTB"/>
    <property type="match status" value="2"/>
</dbReference>
<dbReference type="InterPro" id="IPR015915">
    <property type="entry name" value="Kelch-typ_b-propeller"/>
</dbReference>
<dbReference type="SUPFAM" id="SSF117281">
    <property type="entry name" value="Kelch motif"/>
    <property type="match status" value="1"/>
</dbReference>
<dbReference type="GeneID" id="106577826"/>
<evidence type="ECO:0000259" key="4">
    <source>
        <dbReference type="PROSITE" id="PS50097"/>
    </source>
</evidence>
<dbReference type="InterPro" id="IPR011333">
    <property type="entry name" value="SKP1/BTB/POZ_sf"/>
</dbReference>
<dbReference type="Gene3D" id="3.30.710.10">
    <property type="entry name" value="Potassium Channel Kv1.1, Chain A"/>
    <property type="match status" value="2"/>
</dbReference>
<dbReference type="PANTHER" id="PTHR45632">
    <property type="entry name" value="LD33804P"/>
    <property type="match status" value="1"/>
</dbReference>
<evidence type="ECO:0000256" key="1">
    <source>
        <dbReference type="ARBA" id="ARBA00022441"/>
    </source>
</evidence>
<dbReference type="OrthoDB" id="45365at2759"/>
<dbReference type="STRING" id="8030.ENSSSAP00000053406"/>
<dbReference type="SUPFAM" id="SSF54695">
    <property type="entry name" value="POZ domain"/>
    <property type="match status" value="2"/>
</dbReference>
<dbReference type="PANTHER" id="PTHR45632:SF14">
    <property type="entry name" value="KELCH-LIKE PROTEIN 33"/>
    <property type="match status" value="1"/>
</dbReference>
<keyword evidence="2" id="KW-0677">Repeat</keyword>
<dbReference type="PaxDb" id="8030-ENSSSAP00000053406"/>
<keyword evidence="5" id="KW-1185">Reference proteome</keyword>
<dbReference type="Pfam" id="PF24981">
    <property type="entry name" value="Beta-prop_ATRN-LZTR1"/>
    <property type="match status" value="1"/>
</dbReference>
<dbReference type="Proteomes" id="UP001652741">
    <property type="component" value="Chromosome ssa18"/>
</dbReference>
<evidence type="ECO:0000313" key="5">
    <source>
        <dbReference type="Proteomes" id="UP001652741"/>
    </source>
</evidence>
<dbReference type="Pfam" id="PF07707">
    <property type="entry name" value="BACK"/>
    <property type="match status" value="1"/>
</dbReference>
<gene>
    <name evidence="6" type="primary">LOC106577826</name>
</gene>
<protein>
    <submittedName>
        <fullName evidence="6">Kelch-like protein 33</fullName>
    </submittedName>
</protein>